<proteinExistence type="predicted"/>
<evidence type="ECO:0000313" key="1">
    <source>
        <dbReference type="EMBL" id="TMS36975.1"/>
    </source>
</evidence>
<name>A0A4U8UVZ7_STECR</name>
<reference evidence="1 2" key="1">
    <citation type="journal article" date="2015" name="Genome Biol.">
        <title>Comparative genomics of Steinernema reveals deeply conserved gene regulatory networks.</title>
        <authorList>
            <person name="Dillman A.R."/>
            <person name="Macchietto M."/>
            <person name="Porter C.F."/>
            <person name="Rogers A."/>
            <person name="Williams B."/>
            <person name="Antoshechkin I."/>
            <person name="Lee M.M."/>
            <person name="Goodwin Z."/>
            <person name="Lu X."/>
            <person name="Lewis E.E."/>
            <person name="Goodrich-Blair H."/>
            <person name="Stock S.P."/>
            <person name="Adams B.J."/>
            <person name="Sternberg P.W."/>
            <person name="Mortazavi A."/>
        </authorList>
    </citation>
    <scope>NUCLEOTIDE SEQUENCE [LARGE SCALE GENOMIC DNA]</scope>
    <source>
        <strain evidence="1 2">ALL</strain>
    </source>
</reference>
<dbReference type="EMBL" id="CM016762">
    <property type="protein sequence ID" value="TMS36975.1"/>
    <property type="molecule type" value="Genomic_DNA"/>
</dbReference>
<dbReference type="Proteomes" id="UP000298663">
    <property type="component" value="Chromosome X"/>
</dbReference>
<keyword evidence="2" id="KW-1185">Reference proteome</keyword>
<organism evidence="1 2">
    <name type="scientific">Steinernema carpocapsae</name>
    <name type="common">Entomopathogenic nematode</name>
    <dbReference type="NCBI Taxonomy" id="34508"/>
    <lineage>
        <taxon>Eukaryota</taxon>
        <taxon>Metazoa</taxon>
        <taxon>Ecdysozoa</taxon>
        <taxon>Nematoda</taxon>
        <taxon>Chromadorea</taxon>
        <taxon>Rhabditida</taxon>
        <taxon>Tylenchina</taxon>
        <taxon>Panagrolaimomorpha</taxon>
        <taxon>Strongyloidoidea</taxon>
        <taxon>Steinernematidae</taxon>
        <taxon>Steinernema</taxon>
    </lineage>
</organism>
<dbReference type="AlphaFoldDB" id="A0A4U8UVZ7"/>
<accession>A0A4U8UVZ7</accession>
<protein>
    <submittedName>
        <fullName evidence="1">Uncharacterized protein</fullName>
    </submittedName>
</protein>
<dbReference type="EMBL" id="AZBU02000001">
    <property type="protein sequence ID" value="TMS36975.1"/>
    <property type="molecule type" value="Genomic_DNA"/>
</dbReference>
<comment type="caution">
    <text evidence="1">The sequence shown here is derived from an EMBL/GenBank/DDBJ whole genome shotgun (WGS) entry which is preliminary data.</text>
</comment>
<reference evidence="1 2" key="2">
    <citation type="journal article" date="2019" name="G3 (Bethesda)">
        <title>Hybrid Assembly of the Genome of the Entomopathogenic Nematode Steinernema carpocapsae Identifies the X-Chromosome.</title>
        <authorList>
            <person name="Serra L."/>
            <person name="Macchietto M."/>
            <person name="Macias-Munoz A."/>
            <person name="McGill C.J."/>
            <person name="Rodriguez I.M."/>
            <person name="Rodriguez B."/>
            <person name="Murad R."/>
            <person name="Mortazavi A."/>
        </authorList>
    </citation>
    <scope>NUCLEOTIDE SEQUENCE [LARGE SCALE GENOMIC DNA]</scope>
    <source>
        <strain evidence="1 2">ALL</strain>
    </source>
</reference>
<evidence type="ECO:0000313" key="2">
    <source>
        <dbReference type="Proteomes" id="UP000298663"/>
    </source>
</evidence>
<sequence length="81" mass="8728">MGSTAEDEGVGQFADLRSRFSIVWIIKAGPESSGLDQKSEISLTRSFTRGFAEFSLLYNSSPSVDGFPTSNTGIKHGLRAI</sequence>
<gene>
    <name evidence="1" type="ORF">L596_004015</name>
</gene>